<evidence type="ECO:0000313" key="2">
    <source>
        <dbReference type="Proteomes" id="UP001283361"/>
    </source>
</evidence>
<dbReference type="AlphaFoldDB" id="A0AAE1B931"/>
<proteinExistence type="predicted"/>
<reference evidence="1" key="1">
    <citation type="journal article" date="2023" name="G3 (Bethesda)">
        <title>A reference genome for the long-term kleptoplast-retaining sea slug Elysia crispata morphotype clarki.</title>
        <authorList>
            <person name="Eastman K.E."/>
            <person name="Pendleton A.L."/>
            <person name="Shaikh M.A."/>
            <person name="Suttiyut T."/>
            <person name="Ogas R."/>
            <person name="Tomko P."/>
            <person name="Gavelis G."/>
            <person name="Widhalm J.R."/>
            <person name="Wisecaver J.H."/>
        </authorList>
    </citation>
    <scope>NUCLEOTIDE SEQUENCE</scope>
    <source>
        <strain evidence="1">ECLA1</strain>
    </source>
</reference>
<protein>
    <submittedName>
        <fullName evidence="1">Uncharacterized protein</fullName>
    </submittedName>
</protein>
<gene>
    <name evidence="1" type="ORF">RRG08_047231</name>
</gene>
<accession>A0AAE1B931</accession>
<evidence type="ECO:0000313" key="1">
    <source>
        <dbReference type="EMBL" id="KAK3801565.1"/>
    </source>
</evidence>
<comment type="caution">
    <text evidence="1">The sequence shown here is derived from an EMBL/GenBank/DDBJ whole genome shotgun (WGS) entry which is preliminary data.</text>
</comment>
<dbReference type="EMBL" id="JAWDGP010000302">
    <property type="protein sequence ID" value="KAK3801565.1"/>
    <property type="molecule type" value="Genomic_DNA"/>
</dbReference>
<feature type="non-terminal residue" evidence="1">
    <location>
        <position position="1"/>
    </location>
</feature>
<name>A0AAE1B931_9GAST</name>
<dbReference type="Proteomes" id="UP001283361">
    <property type="component" value="Unassembled WGS sequence"/>
</dbReference>
<keyword evidence="2" id="KW-1185">Reference proteome</keyword>
<organism evidence="1 2">
    <name type="scientific">Elysia crispata</name>
    <name type="common">lettuce slug</name>
    <dbReference type="NCBI Taxonomy" id="231223"/>
    <lineage>
        <taxon>Eukaryota</taxon>
        <taxon>Metazoa</taxon>
        <taxon>Spiralia</taxon>
        <taxon>Lophotrochozoa</taxon>
        <taxon>Mollusca</taxon>
        <taxon>Gastropoda</taxon>
        <taxon>Heterobranchia</taxon>
        <taxon>Euthyneura</taxon>
        <taxon>Panpulmonata</taxon>
        <taxon>Sacoglossa</taxon>
        <taxon>Placobranchoidea</taxon>
        <taxon>Plakobranchidae</taxon>
        <taxon>Elysia</taxon>
    </lineage>
</organism>
<sequence length="85" mass="9314">KQAPIKPGEVQHNPPVSPVGTLTLHARLPAFVVISLVRVFNVAIDPVKRFVTDLGDENNEDVYLATDRNVDQYPVQVAATACHHC</sequence>